<evidence type="ECO:0000256" key="3">
    <source>
        <dbReference type="ARBA" id="ARBA00006267"/>
    </source>
</evidence>
<comment type="cofactor">
    <cofactor evidence="2">
        <name>heme b</name>
        <dbReference type="ChEBI" id="CHEBI:60344"/>
    </cofactor>
</comment>
<evidence type="ECO:0000256" key="9">
    <source>
        <dbReference type="ARBA" id="ARBA00022860"/>
    </source>
</evidence>
<dbReference type="Gene3D" id="3.40.50.360">
    <property type="match status" value="1"/>
</dbReference>
<dbReference type="PROSITE" id="PS50902">
    <property type="entry name" value="FLAVODOXIN_LIKE"/>
    <property type="match status" value="1"/>
</dbReference>
<keyword evidence="8" id="KW-0521">NADP</keyword>
<evidence type="ECO:0000256" key="1">
    <source>
        <dbReference type="ARBA" id="ARBA00001917"/>
    </source>
</evidence>
<sequence length="68" mass="7792">ERFAKTLCDIFKHAFDAKVICMDEYDVSSLEHECLVLIVTSTFGNGEPPENGEDFSNELYEMMHSMIL</sequence>
<keyword evidence="7" id="KW-0479">Metal-binding</keyword>
<organism evidence="13 14">
    <name type="scientific">Lymnaea stagnalis</name>
    <name type="common">Great pond snail</name>
    <name type="synonym">Helix stagnalis</name>
    <dbReference type="NCBI Taxonomy" id="6523"/>
    <lineage>
        <taxon>Eukaryota</taxon>
        <taxon>Metazoa</taxon>
        <taxon>Spiralia</taxon>
        <taxon>Lophotrochozoa</taxon>
        <taxon>Mollusca</taxon>
        <taxon>Gastropoda</taxon>
        <taxon>Heterobranchia</taxon>
        <taxon>Euthyneura</taxon>
        <taxon>Panpulmonata</taxon>
        <taxon>Hygrophila</taxon>
        <taxon>Lymnaeoidea</taxon>
        <taxon>Lymnaeidae</taxon>
        <taxon>Lymnaea</taxon>
    </lineage>
</organism>
<keyword evidence="6" id="KW-0285">Flavoprotein</keyword>
<evidence type="ECO:0000256" key="11">
    <source>
        <dbReference type="ARBA" id="ARBA00023004"/>
    </source>
</evidence>
<evidence type="ECO:0000256" key="2">
    <source>
        <dbReference type="ARBA" id="ARBA00001970"/>
    </source>
</evidence>
<keyword evidence="10" id="KW-0560">Oxidoreductase</keyword>
<dbReference type="GO" id="GO:0046872">
    <property type="term" value="F:metal ion binding"/>
    <property type="evidence" value="ECO:0007669"/>
    <property type="project" value="UniProtKB-KW"/>
</dbReference>
<feature type="domain" description="Flavodoxin-like" evidence="12">
    <location>
        <begin position="1"/>
        <end position="68"/>
    </location>
</feature>
<dbReference type="GO" id="GO:0010181">
    <property type="term" value="F:FMN binding"/>
    <property type="evidence" value="ECO:0007669"/>
    <property type="project" value="InterPro"/>
</dbReference>
<evidence type="ECO:0000313" key="14">
    <source>
        <dbReference type="Proteomes" id="UP001497497"/>
    </source>
</evidence>
<protein>
    <recommendedName>
        <fullName evidence="4">nitric-oxide synthase (NADPH)</fullName>
        <ecNumber evidence="4">1.14.13.39</ecNumber>
    </recommendedName>
</protein>
<dbReference type="SUPFAM" id="SSF52218">
    <property type="entry name" value="Flavoproteins"/>
    <property type="match status" value="1"/>
</dbReference>
<evidence type="ECO:0000256" key="4">
    <source>
        <dbReference type="ARBA" id="ARBA00012989"/>
    </source>
</evidence>
<reference evidence="13 14" key="1">
    <citation type="submission" date="2024-04" db="EMBL/GenBank/DDBJ databases">
        <authorList>
            <consortium name="Genoscope - CEA"/>
            <person name="William W."/>
        </authorList>
    </citation>
    <scope>NUCLEOTIDE SEQUENCE [LARGE SCALE GENOMIC DNA]</scope>
</reference>
<evidence type="ECO:0000256" key="5">
    <source>
        <dbReference type="ARBA" id="ARBA00022617"/>
    </source>
</evidence>
<feature type="non-terminal residue" evidence="13">
    <location>
        <position position="1"/>
    </location>
</feature>
<dbReference type="InterPro" id="IPR008254">
    <property type="entry name" value="Flavodoxin/NO_synth"/>
</dbReference>
<evidence type="ECO:0000256" key="7">
    <source>
        <dbReference type="ARBA" id="ARBA00022723"/>
    </source>
</evidence>
<evidence type="ECO:0000256" key="6">
    <source>
        <dbReference type="ARBA" id="ARBA00022643"/>
    </source>
</evidence>
<dbReference type="AlphaFoldDB" id="A0AAV2I0E2"/>
<name>A0AAV2I0E2_LYMST</name>
<dbReference type="InterPro" id="IPR050607">
    <property type="entry name" value="NOS"/>
</dbReference>
<dbReference type="EMBL" id="CAXITT010000330">
    <property type="protein sequence ID" value="CAL1539172.1"/>
    <property type="molecule type" value="Genomic_DNA"/>
</dbReference>
<dbReference type="GO" id="GO:0005516">
    <property type="term" value="F:calmodulin binding"/>
    <property type="evidence" value="ECO:0007669"/>
    <property type="project" value="UniProtKB-KW"/>
</dbReference>
<evidence type="ECO:0000256" key="8">
    <source>
        <dbReference type="ARBA" id="ARBA00022857"/>
    </source>
</evidence>
<dbReference type="Pfam" id="PF00258">
    <property type="entry name" value="Flavodoxin_1"/>
    <property type="match status" value="1"/>
</dbReference>
<keyword evidence="14" id="KW-1185">Reference proteome</keyword>
<accession>A0AAV2I0E2</accession>
<keyword evidence="5" id="KW-0349">Heme</keyword>
<dbReference type="Proteomes" id="UP001497497">
    <property type="component" value="Unassembled WGS sequence"/>
</dbReference>
<dbReference type="PANTHER" id="PTHR43410:SF1">
    <property type="entry name" value="NITRIC OXIDE SYNTHASE"/>
    <property type="match status" value="1"/>
</dbReference>
<evidence type="ECO:0000259" key="12">
    <source>
        <dbReference type="PROSITE" id="PS50902"/>
    </source>
</evidence>
<keyword evidence="6" id="KW-0288">FMN</keyword>
<keyword evidence="9" id="KW-0112">Calmodulin-binding</keyword>
<keyword evidence="11" id="KW-0408">Iron</keyword>
<evidence type="ECO:0000256" key="10">
    <source>
        <dbReference type="ARBA" id="ARBA00023002"/>
    </source>
</evidence>
<proteinExistence type="inferred from homology"/>
<comment type="caution">
    <text evidence="13">The sequence shown here is derived from an EMBL/GenBank/DDBJ whole genome shotgun (WGS) entry which is preliminary data.</text>
</comment>
<dbReference type="GO" id="GO:0004517">
    <property type="term" value="F:nitric-oxide synthase activity"/>
    <property type="evidence" value="ECO:0007669"/>
    <property type="project" value="UniProtKB-EC"/>
</dbReference>
<gene>
    <name evidence="13" type="ORF">GSLYS_00012993001</name>
</gene>
<evidence type="ECO:0000313" key="13">
    <source>
        <dbReference type="EMBL" id="CAL1539172.1"/>
    </source>
</evidence>
<comment type="cofactor">
    <cofactor evidence="1">
        <name>FMN</name>
        <dbReference type="ChEBI" id="CHEBI:58210"/>
    </cofactor>
</comment>
<dbReference type="PANTHER" id="PTHR43410">
    <property type="entry name" value="NITRIC OXIDE SYNTHASE OXYGENASE"/>
    <property type="match status" value="1"/>
</dbReference>
<dbReference type="InterPro" id="IPR029039">
    <property type="entry name" value="Flavoprotein-like_sf"/>
</dbReference>
<comment type="similarity">
    <text evidence="3">Belongs to the NOS family.</text>
</comment>
<dbReference type="EC" id="1.14.13.39" evidence="4"/>